<dbReference type="InterPro" id="IPR032675">
    <property type="entry name" value="LRR_dom_sf"/>
</dbReference>
<sequence>MKFIHGCSFHVTDDNFIRVLEGALFFGVETLLSECEAWFQMSTIAEGGFIHQISMDTVIEIWNYCMEHSIGSVSELCKSYIARNFAWAISSRSFIDVPYSCLHACLEDPQLTVDSEKQLCEGLLEWLASNAKSWECSVSNQGNEFISILNMVRICFLPLDFVAGQRRSIFFSKLAYDSVNLILDLMKDHPMGSLRVLGDNHLHDSRIRLTQYSKKIDLSGCAHISVAFLVTSIFLSSMDADATSTEILREFLSKLDGCHGRQLPILAKSFSLVSFKAVAEVDLSKCPKLQLDAAIDFLHLSFPSLRILKVAYCSQLKTRDLFDLMQKCPLIDEIDFTVDISPVLQTKVSVISVSTERCKASGNVLHNAVKERSMLSSITKLTLEGRTDIDDVDLSVLAALSDMLSYINLNGCSSITDLAISNLISKCMNLQSIIVSDTSFGRYSILALCSDGHYGKEIPEMYGDHKPSSKMTFGLQKLHIDGCKGVDHASMHLLMSTVNMLKSLSLRGTLITDDALCAFLGSSLERLDVSETMLSVMALACIIGRNSGLRIIRAWDCKALHCIDATNVSEGHDESDAVGLHAELGNKYILDEIAFGWGFSFFSLEKLKPALGNLKTIKLGLGASIGQHGLALLPTICPLLESIVLKFQVIDDHAIRSILEGLRYLQVLELCCCLGDLTPLSFQFGMPNLRTLRLERVAPWMENDHLIILTQNCSNLIELSLSGCQLLDPESQQIISSGWPGLTLIHLEDCGKVTSNGVSSLFDCKGVEDLLLRHNGQGIGRGFIVEAASKIAVASAS</sequence>
<dbReference type="Gene3D" id="3.80.10.10">
    <property type="entry name" value="Ribonuclease Inhibitor"/>
    <property type="match status" value="3"/>
</dbReference>
<proteinExistence type="predicted"/>
<comment type="function">
    <text evidence="1">May act as a substrate-specific adapter of an E3 ubiquitin-protein ligase complex (CUL3-RBX1-BTB) which mediates the ubiquitination and subsequent proteasomal degradation of target proteins.</text>
</comment>
<accession>A0AAV9AI33</accession>
<dbReference type="InterPro" id="IPR006553">
    <property type="entry name" value="Leu-rich_rpt_Cys-con_subtyp"/>
</dbReference>
<dbReference type="GO" id="GO:0019005">
    <property type="term" value="C:SCF ubiquitin ligase complex"/>
    <property type="evidence" value="ECO:0007669"/>
    <property type="project" value="TreeGrafter"/>
</dbReference>
<name>A0AAV9AI33_ACOGR</name>
<organism evidence="3 4">
    <name type="scientific">Acorus gramineus</name>
    <name type="common">Dwarf sweet flag</name>
    <dbReference type="NCBI Taxonomy" id="55184"/>
    <lineage>
        <taxon>Eukaryota</taxon>
        <taxon>Viridiplantae</taxon>
        <taxon>Streptophyta</taxon>
        <taxon>Embryophyta</taxon>
        <taxon>Tracheophyta</taxon>
        <taxon>Spermatophyta</taxon>
        <taxon>Magnoliopsida</taxon>
        <taxon>Liliopsida</taxon>
        <taxon>Acoraceae</taxon>
        <taxon>Acorus</taxon>
    </lineage>
</organism>
<dbReference type="SUPFAM" id="SSF52047">
    <property type="entry name" value="RNI-like"/>
    <property type="match status" value="1"/>
</dbReference>
<dbReference type="GO" id="GO:0031146">
    <property type="term" value="P:SCF-dependent proteasomal ubiquitin-dependent protein catabolic process"/>
    <property type="evidence" value="ECO:0007669"/>
    <property type="project" value="TreeGrafter"/>
</dbReference>
<keyword evidence="4" id="KW-1185">Reference proteome</keyword>
<evidence type="ECO:0000313" key="3">
    <source>
        <dbReference type="EMBL" id="KAK1263873.1"/>
    </source>
</evidence>
<protein>
    <submittedName>
        <fullName evidence="3">BTB/POZ domain-containing protein FBL11</fullName>
    </submittedName>
</protein>
<dbReference type="Gene3D" id="1.25.40.420">
    <property type="match status" value="1"/>
</dbReference>
<reference evidence="3" key="1">
    <citation type="journal article" date="2023" name="Nat. Commun.">
        <title>Diploid and tetraploid genomes of Acorus and the evolution of monocots.</title>
        <authorList>
            <person name="Ma L."/>
            <person name="Liu K.W."/>
            <person name="Li Z."/>
            <person name="Hsiao Y.Y."/>
            <person name="Qi Y."/>
            <person name="Fu T."/>
            <person name="Tang G.D."/>
            <person name="Zhang D."/>
            <person name="Sun W.H."/>
            <person name="Liu D.K."/>
            <person name="Li Y."/>
            <person name="Chen G.Z."/>
            <person name="Liu X.D."/>
            <person name="Liao X.Y."/>
            <person name="Jiang Y.T."/>
            <person name="Yu X."/>
            <person name="Hao Y."/>
            <person name="Huang J."/>
            <person name="Zhao X.W."/>
            <person name="Ke S."/>
            <person name="Chen Y.Y."/>
            <person name="Wu W.L."/>
            <person name="Hsu J.L."/>
            <person name="Lin Y.F."/>
            <person name="Huang M.D."/>
            <person name="Li C.Y."/>
            <person name="Huang L."/>
            <person name="Wang Z.W."/>
            <person name="Zhao X."/>
            <person name="Zhong W.Y."/>
            <person name="Peng D.H."/>
            <person name="Ahmad S."/>
            <person name="Lan S."/>
            <person name="Zhang J.S."/>
            <person name="Tsai W.C."/>
            <person name="Van de Peer Y."/>
            <person name="Liu Z.J."/>
        </authorList>
    </citation>
    <scope>NUCLEOTIDE SEQUENCE</scope>
    <source>
        <strain evidence="3">SCP</strain>
    </source>
</reference>
<feature type="domain" description="BACK" evidence="2">
    <location>
        <begin position="58"/>
        <end position="167"/>
    </location>
</feature>
<dbReference type="SMART" id="SM00875">
    <property type="entry name" value="BACK"/>
    <property type="match status" value="1"/>
</dbReference>
<evidence type="ECO:0000313" key="4">
    <source>
        <dbReference type="Proteomes" id="UP001179952"/>
    </source>
</evidence>
<dbReference type="InterPro" id="IPR011705">
    <property type="entry name" value="BACK"/>
</dbReference>
<evidence type="ECO:0000256" key="1">
    <source>
        <dbReference type="ARBA" id="ARBA00002668"/>
    </source>
</evidence>
<dbReference type="Proteomes" id="UP001179952">
    <property type="component" value="Unassembled WGS sequence"/>
</dbReference>
<dbReference type="Pfam" id="PF07707">
    <property type="entry name" value="BACK"/>
    <property type="match status" value="1"/>
</dbReference>
<gene>
    <name evidence="3" type="ORF">QJS04_geneDACA008434</name>
</gene>
<evidence type="ECO:0000259" key="2">
    <source>
        <dbReference type="SMART" id="SM00875"/>
    </source>
</evidence>
<comment type="caution">
    <text evidence="3">The sequence shown here is derived from an EMBL/GenBank/DDBJ whole genome shotgun (WGS) entry which is preliminary data.</text>
</comment>
<dbReference type="EMBL" id="JAUJYN010000009">
    <property type="protein sequence ID" value="KAK1263873.1"/>
    <property type="molecule type" value="Genomic_DNA"/>
</dbReference>
<dbReference type="SMART" id="SM00367">
    <property type="entry name" value="LRR_CC"/>
    <property type="match status" value="6"/>
</dbReference>
<dbReference type="AlphaFoldDB" id="A0AAV9AI33"/>
<reference evidence="3" key="2">
    <citation type="submission" date="2023-06" db="EMBL/GenBank/DDBJ databases">
        <authorList>
            <person name="Ma L."/>
            <person name="Liu K.-W."/>
            <person name="Li Z."/>
            <person name="Hsiao Y.-Y."/>
            <person name="Qi Y."/>
            <person name="Fu T."/>
            <person name="Tang G."/>
            <person name="Zhang D."/>
            <person name="Sun W.-H."/>
            <person name="Liu D.-K."/>
            <person name="Li Y."/>
            <person name="Chen G.-Z."/>
            <person name="Liu X.-D."/>
            <person name="Liao X.-Y."/>
            <person name="Jiang Y.-T."/>
            <person name="Yu X."/>
            <person name="Hao Y."/>
            <person name="Huang J."/>
            <person name="Zhao X.-W."/>
            <person name="Ke S."/>
            <person name="Chen Y.-Y."/>
            <person name="Wu W.-L."/>
            <person name="Hsu J.-L."/>
            <person name="Lin Y.-F."/>
            <person name="Huang M.-D."/>
            <person name="Li C.-Y."/>
            <person name="Huang L."/>
            <person name="Wang Z.-W."/>
            <person name="Zhao X."/>
            <person name="Zhong W.-Y."/>
            <person name="Peng D.-H."/>
            <person name="Ahmad S."/>
            <person name="Lan S."/>
            <person name="Zhang J.-S."/>
            <person name="Tsai W.-C."/>
            <person name="Van De Peer Y."/>
            <person name="Liu Z.-J."/>
        </authorList>
    </citation>
    <scope>NUCLEOTIDE SEQUENCE</scope>
    <source>
        <strain evidence="3">SCP</strain>
        <tissue evidence="3">Leaves</tissue>
    </source>
</reference>
<dbReference type="PANTHER" id="PTHR13318">
    <property type="entry name" value="PARTNER OF PAIRED, ISOFORM B-RELATED"/>
    <property type="match status" value="1"/>
</dbReference>